<comment type="function">
    <text evidence="1">Catalyzes the aldol condensation of dihydroxyacetone phosphate (DHAP or glycerone-phosphate) with glyceraldehyde 3-phosphate (G3P) to form fructose 1,6-bisphosphate (FBP) in gluconeogenesis and the reverse reaction in glycolysis.</text>
</comment>
<proteinExistence type="inferred from homology"/>
<keyword evidence="1" id="KW-0456">Lyase</keyword>
<comment type="cofactor">
    <cofactor evidence="1">
        <name>Zn(2+)</name>
        <dbReference type="ChEBI" id="CHEBI:29105"/>
    </cofactor>
    <text evidence="1">Binds 2 Zn(2+) ions per subunit. One is catalytic and the other provides a structural contribution.</text>
</comment>
<name>A0A395S0T6_FUSSP</name>
<dbReference type="Pfam" id="PF01116">
    <property type="entry name" value="F_bP_aldolase"/>
    <property type="match status" value="1"/>
</dbReference>
<dbReference type="GO" id="GO:0008270">
    <property type="term" value="F:zinc ion binding"/>
    <property type="evidence" value="ECO:0007669"/>
    <property type="project" value="UniProtKB-UniRule"/>
</dbReference>
<gene>
    <name evidence="2" type="ORF">FSPOR_7108</name>
</gene>
<comment type="caution">
    <text evidence="2">The sequence shown here is derived from an EMBL/GenBank/DDBJ whole genome shotgun (WGS) entry which is preliminary data.</text>
</comment>
<protein>
    <recommendedName>
        <fullName evidence="1">Fructose-bisphosphate aldolase</fullName>
        <shortName evidence="1">FBP aldolase</shortName>
        <ecNumber evidence="1">4.1.2.13</ecNumber>
    </recommendedName>
</protein>
<dbReference type="InterPro" id="IPR000771">
    <property type="entry name" value="FBA_II"/>
</dbReference>
<dbReference type="SUPFAM" id="SSF51569">
    <property type="entry name" value="Aldolase"/>
    <property type="match status" value="1"/>
</dbReference>
<keyword evidence="1" id="KW-0862">Zinc</keyword>
<dbReference type="PANTHER" id="PTHR30304">
    <property type="entry name" value="D-TAGATOSE-1,6-BISPHOSPHATE ALDOLASE"/>
    <property type="match status" value="1"/>
</dbReference>
<evidence type="ECO:0000313" key="3">
    <source>
        <dbReference type="Proteomes" id="UP000266152"/>
    </source>
</evidence>
<dbReference type="EMBL" id="PXOF01000099">
    <property type="protein sequence ID" value="RGP65847.1"/>
    <property type="molecule type" value="Genomic_DNA"/>
</dbReference>
<dbReference type="STRING" id="5514.A0A395S0T6"/>
<dbReference type="GO" id="GO:0004332">
    <property type="term" value="F:fructose-bisphosphate aldolase activity"/>
    <property type="evidence" value="ECO:0007669"/>
    <property type="project" value="UniProtKB-EC"/>
</dbReference>
<dbReference type="GO" id="GO:0006096">
    <property type="term" value="P:glycolytic process"/>
    <property type="evidence" value="ECO:0007669"/>
    <property type="project" value="UniProtKB-UniPathway"/>
</dbReference>
<keyword evidence="1" id="KW-0479">Metal-binding</keyword>
<reference evidence="2 3" key="1">
    <citation type="journal article" date="2018" name="PLoS Pathog.">
        <title>Evolution of structural diversity of trichothecenes, a family of toxins produced by plant pathogenic and entomopathogenic fungi.</title>
        <authorList>
            <person name="Proctor R.H."/>
            <person name="McCormick S.P."/>
            <person name="Kim H.S."/>
            <person name="Cardoza R.E."/>
            <person name="Stanley A.M."/>
            <person name="Lindo L."/>
            <person name="Kelly A."/>
            <person name="Brown D.W."/>
            <person name="Lee T."/>
            <person name="Vaughan M.M."/>
            <person name="Alexander N.J."/>
            <person name="Busman M."/>
            <person name="Gutierrez S."/>
        </authorList>
    </citation>
    <scope>NUCLEOTIDE SEQUENCE [LARGE SCALE GENOMIC DNA]</scope>
    <source>
        <strain evidence="2 3">NRRL 3299</strain>
    </source>
</reference>
<dbReference type="UniPathway" id="UPA00109">
    <property type="reaction ID" value="UER00183"/>
</dbReference>
<dbReference type="Proteomes" id="UP000266152">
    <property type="component" value="Unassembled WGS sequence"/>
</dbReference>
<comment type="similarity">
    <text evidence="1">Belongs to the class II fructose-bisphosphate aldolase family.</text>
</comment>
<dbReference type="EC" id="4.1.2.13" evidence="1"/>
<keyword evidence="3" id="KW-1185">Reference proteome</keyword>
<sequence length="339" mass="38198">MTRIRRIWNSQLQSPEGMTDVQLVPSVLFSPLFFHVQNPKCTFPVLYYLVHPELASQSPASLVGNEKFEVSCTYPLPIKDNELRQHIRTLEAEQEAHRKLIALLRSRDHGEASLILDLLRHNTSIHGNHATLGARSQQFKLDPSDLERWYKSHNVEYPTATAKEEGYKRYQKLFSFTLYQLGLLSWAASAAIKSATVPLSLHLNHSQDVSQIETAGRSLSFESIMVGMSYYYHGEILARSAALANLCHEWGVAVEAKIGRISDDEDGSHLLPLIHISYVTKFISSRTPREAEDFLKAGVDILAPSVGNIHDKHEHEGPNLDLNGLRDCHPSINKFTIGR</sequence>
<dbReference type="Gene3D" id="3.20.20.70">
    <property type="entry name" value="Aldolase class I"/>
    <property type="match status" value="1"/>
</dbReference>
<dbReference type="InterPro" id="IPR050246">
    <property type="entry name" value="Class_II_FBP_aldolase"/>
</dbReference>
<organism evidence="2 3">
    <name type="scientific">Fusarium sporotrichioides</name>
    <dbReference type="NCBI Taxonomy" id="5514"/>
    <lineage>
        <taxon>Eukaryota</taxon>
        <taxon>Fungi</taxon>
        <taxon>Dikarya</taxon>
        <taxon>Ascomycota</taxon>
        <taxon>Pezizomycotina</taxon>
        <taxon>Sordariomycetes</taxon>
        <taxon>Hypocreomycetidae</taxon>
        <taxon>Hypocreales</taxon>
        <taxon>Nectriaceae</taxon>
        <taxon>Fusarium</taxon>
    </lineage>
</organism>
<dbReference type="PANTHER" id="PTHR30304:SF0">
    <property type="entry name" value="D-TAGATOSE-1,6-BISPHOSPHATE ALDOLASE SUBUNIT GATY-RELATED"/>
    <property type="match status" value="1"/>
</dbReference>
<comment type="catalytic activity">
    <reaction evidence="1">
        <text>beta-D-fructose 1,6-bisphosphate = D-glyceraldehyde 3-phosphate + dihydroxyacetone phosphate</text>
        <dbReference type="Rhea" id="RHEA:14729"/>
        <dbReference type="ChEBI" id="CHEBI:32966"/>
        <dbReference type="ChEBI" id="CHEBI:57642"/>
        <dbReference type="ChEBI" id="CHEBI:59776"/>
        <dbReference type="EC" id="4.1.2.13"/>
    </reaction>
</comment>
<evidence type="ECO:0000256" key="1">
    <source>
        <dbReference type="RuleBase" id="RU366023"/>
    </source>
</evidence>
<keyword evidence="1" id="KW-0324">Glycolysis</keyword>
<dbReference type="InterPro" id="IPR013785">
    <property type="entry name" value="Aldolase_TIM"/>
</dbReference>
<comment type="pathway">
    <text evidence="1">Carbohydrate degradation; glycolysis; D-glyceraldehyde 3-phosphate and glycerone phosphate from D-glucose: step 4/4.</text>
</comment>
<accession>A0A395S0T6</accession>
<evidence type="ECO:0000313" key="2">
    <source>
        <dbReference type="EMBL" id="RGP65847.1"/>
    </source>
</evidence>
<dbReference type="AlphaFoldDB" id="A0A395S0T6"/>